<dbReference type="AlphaFoldDB" id="A0A5M3MY86"/>
<protein>
    <recommendedName>
        <fullName evidence="3">Rad51-like C-terminal domain-containing protein</fullName>
    </recommendedName>
</protein>
<dbReference type="KEGG" id="cput:CONPUDRAFT_142527"/>
<dbReference type="Pfam" id="PF08423">
    <property type="entry name" value="Rad51"/>
    <property type="match status" value="1"/>
</dbReference>
<dbReference type="GO" id="GO:0033063">
    <property type="term" value="C:Rad51B-Rad51C-Rad51D-XRCC2 complex"/>
    <property type="evidence" value="ECO:0007669"/>
    <property type="project" value="TreeGrafter"/>
</dbReference>
<dbReference type="GO" id="GO:0005815">
    <property type="term" value="C:microtubule organizing center"/>
    <property type="evidence" value="ECO:0007669"/>
    <property type="project" value="TreeGrafter"/>
</dbReference>
<dbReference type="GO" id="GO:0042148">
    <property type="term" value="P:DNA strand invasion"/>
    <property type="evidence" value="ECO:0007669"/>
    <property type="project" value="TreeGrafter"/>
</dbReference>
<dbReference type="InterPro" id="IPR013632">
    <property type="entry name" value="Rad51_C"/>
</dbReference>
<dbReference type="Gene3D" id="3.40.50.300">
    <property type="entry name" value="P-loop containing nucleotide triphosphate hydrolases"/>
    <property type="match status" value="1"/>
</dbReference>
<dbReference type="OMA" id="CGETREL"/>
<sequence>MNWPDLSDYIGKDFSAFPNSCEAANMRLQALVPHLPQDLVSAWAEIGIRTDTDLLFSGSAVDILSRLPEGSIRLAQLRDYIALVAQQSSSPAIRGDELLEQELAPSQISTFCLTAGVPEIDSLLETSERSLVYEISGDRGSGKSILALHLVLQQLVSNDVSALWMDTTGDFSVDRARHQLQYYSGEKSSSALARLEVATALNTDAAIEILESMRPRYSASPNSRLCCVVIDTITRLLGPNLSAASPQGHAIMASFMHHLRTLAREHELTFLVINDTASSFPKGNTPSTSGLAPRK</sequence>
<feature type="non-terminal residue" evidence="4">
    <location>
        <position position="295"/>
    </location>
</feature>
<dbReference type="GO" id="GO:0000400">
    <property type="term" value="F:four-way junction DNA binding"/>
    <property type="evidence" value="ECO:0007669"/>
    <property type="project" value="TreeGrafter"/>
</dbReference>
<dbReference type="PANTHER" id="PTHR46457:SF1">
    <property type="entry name" value="DNA REPAIR PROTEIN RAD51 HOMOLOG 4"/>
    <property type="match status" value="1"/>
</dbReference>
<organism evidence="4 5">
    <name type="scientific">Coniophora puteana (strain RWD-64-598)</name>
    <name type="common">Brown rot fungus</name>
    <dbReference type="NCBI Taxonomy" id="741705"/>
    <lineage>
        <taxon>Eukaryota</taxon>
        <taxon>Fungi</taxon>
        <taxon>Dikarya</taxon>
        <taxon>Basidiomycota</taxon>
        <taxon>Agaricomycotina</taxon>
        <taxon>Agaricomycetes</taxon>
        <taxon>Agaricomycetidae</taxon>
        <taxon>Boletales</taxon>
        <taxon>Coniophorineae</taxon>
        <taxon>Coniophoraceae</taxon>
        <taxon>Coniophora</taxon>
    </lineage>
</organism>
<keyword evidence="2" id="KW-0539">Nucleus</keyword>
<evidence type="ECO:0000259" key="3">
    <source>
        <dbReference type="Pfam" id="PF08423"/>
    </source>
</evidence>
<dbReference type="GO" id="GO:0000723">
    <property type="term" value="P:telomere maintenance"/>
    <property type="evidence" value="ECO:0007669"/>
    <property type="project" value="TreeGrafter"/>
</dbReference>
<comment type="subcellular location">
    <subcellularLocation>
        <location evidence="1">Nucleus</location>
    </subcellularLocation>
</comment>
<dbReference type="InterPro" id="IPR051988">
    <property type="entry name" value="HRR_RAD51_Paralog"/>
</dbReference>
<dbReference type="PANTHER" id="PTHR46457">
    <property type="entry name" value="DNA REPAIR PROTEIN RAD51 HOMOLOG 4"/>
    <property type="match status" value="1"/>
</dbReference>
<dbReference type="GO" id="GO:0003697">
    <property type="term" value="F:single-stranded DNA binding"/>
    <property type="evidence" value="ECO:0007669"/>
    <property type="project" value="TreeGrafter"/>
</dbReference>
<dbReference type="SUPFAM" id="SSF52540">
    <property type="entry name" value="P-loop containing nucleoside triphosphate hydrolases"/>
    <property type="match status" value="1"/>
</dbReference>
<dbReference type="Proteomes" id="UP000053558">
    <property type="component" value="Unassembled WGS sequence"/>
</dbReference>
<dbReference type="GO" id="GO:0007131">
    <property type="term" value="P:reciprocal meiotic recombination"/>
    <property type="evidence" value="ECO:0007669"/>
    <property type="project" value="TreeGrafter"/>
</dbReference>
<evidence type="ECO:0000313" key="4">
    <source>
        <dbReference type="EMBL" id="EIW84090.1"/>
    </source>
</evidence>
<feature type="domain" description="Rad51-like C-terminal" evidence="3">
    <location>
        <begin position="110"/>
        <end position="279"/>
    </location>
</feature>
<proteinExistence type="predicted"/>
<dbReference type="RefSeq" id="XP_007765897.1">
    <property type="nucleotide sequence ID" value="XM_007767707.1"/>
</dbReference>
<dbReference type="GO" id="GO:0008094">
    <property type="term" value="F:ATP-dependent activity, acting on DNA"/>
    <property type="evidence" value="ECO:0007669"/>
    <property type="project" value="TreeGrafter"/>
</dbReference>
<keyword evidence="5" id="KW-1185">Reference proteome</keyword>
<reference evidence="5" key="1">
    <citation type="journal article" date="2012" name="Science">
        <title>The Paleozoic origin of enzymatic lignin decomposition reconstructed from 31 fungal genomes.</title>
        <authorList>
            <person name="Floudas D."/>
            <person name="Binder M."/>
            <person name="Riley R."/>
            <person name="Barry K."/>
            <person name="Blanchette R.A."/>
            <person name="Henrissat B."/>
            <person name="Martinez A.T."/>
            <person name="Otillar R."/>
            <person name="Spatafora J.W."/>
            <person name="Yadav J.S."/>
            <person name="Aerts A."/>
            <person name="Benoit I."/>
            <person name="Boyd A."/>
            <person name="Carlson A."/>
            <person name="Copeland A."/>
            <person name="Coutinho P.M."/>
            <person name="de Vries R.P."/>
            <person name="Ferreira P."/>
            <person name="Findley K."/>
            <person name="Foster B."/>
            <person name="Gaskell J."/>
            <person name="Glotzer D."/>
            <person name="Gorecki P."/>
            <person name="Heitman J."/>
            <person name="Hesse C."/>
            <person name="Hori C."/>
            <person name="Igarashi K."/>
            <person name="Jurgens J.A."/>
            <person name="Kallen N."/>
            <person name="Kersten P."/>
            <person name="Kohler A."/>
            <person name="Kuees U."/>
            <person name="Kumar T.K.A."/>
            <person name="Kuo A."/>
            <person name="LaButti K."/>
            <person name="Larrondo L.F."/>
            <person name="Lindquist E."/>
            <person name="Ling A."/>
            <person name="Lombard V."/>
            <person name="Lucas S."/>
            <person name="Lundell T."/>
            <person name="Martin R."/>
            <person name="McLaughlin D.J."/>
            <person name="Morgenstern I."/>
            <person name="Morin E."/>
            <person name="Murat C."/>
            <person name="Nagy L.G."/>
            <person name="Nolan M."/>
            <person name="Ohm R.A."/>
            <person name="Patyshakuliyeva A."/>
            <person name="Rokas A."/>
            <person name="Ruiz-Duenas F.J."/>
            <person name="Sabat G."/>
            <person name="Salamov A."/>
            <person name="Samejima M."/>
            <person name="Schmutz J."/>
            <person name="Slot J.C."/>
            <person name="St John F."/>
            <person name="Stenlid J."/>
            <person name="Sun H."/>
            <person name="Sun S."/>
            <person name="Syed K."/>
            <person name="Tsang A."/>
            <person name="Wiebenga A."/>
            <person name="Young D."/>
            <person name="Pisabarro A."/>
            <person name="Eastwood D.C."/>
            <person name="Martin F."/>
            <person name="Cullen D."/>
            <person name="Grigoriev I.V."/>
            <person name="Hibbett D.S."/>
        </authorList>
    </citation>
    <scope>NUCLEOTIDE SEQUENCE [LARGE SCALE GENOMIC DNA]</scope>
    <source>
        <strain evidence="5">RWD-64-598 SS2</strain>
    </source>
</reference>
<dbReference type="InterPro" id="IPR027417">
    <property type="entry name" value="P-loop_NTPase"/>
</dbReference>
<dbReference type="EMBL" id="JH711575">
    <property type="protein sequence ID" value="EIW84090.1"/>
    <property type="molecule type" value="Genomic_DNA"/>
</dbReference>
<evidence type="ECO:0000256" key="2">
    <source>
        <dbReference type="ARBA" id="ARBA00023242"/>
    </source>
</evidence>
<accession>A0A5M3MY86</accession>
<evidence type="ECO:0000256" key="1">
    <source>
        <dbReference type="ARBA" id="ARBA00004123"/>
    </source>
</evidence>
<comment type="caution">
    <text evidence="4">The sequence shown here is derived from an EMBL/GenBank/DDBJ whole genome shotgun (WGS) entry which is preliminary data.</text>
</comment>
<dbReference type="OrthoDB" id="336321at2759"/>
<dbReference type="GO" id="GO:0005657">
    <property type="term" value="C:replication fork"/>
    <property type="evidence" value="ECO:0007669"/>
    <property type="project" value="TreeGrafter"/>
</dbReference>
<evidence type="ECO:0000313" key="5">
    <source>
        <dbReference type="Proteomes" id="UP000053558"/>
    </source>
</evidence>
<gene>
    <name evidence="4" type="ORF">CONPUDRAFT_142527</name>
</gene>
<name>A0A5M3MY86_CONPW</name>
<dbReference type="GeneID" id="19201759"/>
<dbReference type="GO" id="GO:0000724">
    <property type="term" value="P:double-strand break repair via homologous recombination"/>
    <property type="evidence" value="ECO:0007669"/>
    <property type="project" value="TreeGrafter"/>
</dbReference>